<evidence type="ECO:0000256" key="4">
    <source>
        <dbReference type="ARBA" id="ARBA00022723"/>
    </source>
</evidence>
<dbReference type="InterPro" id="IPR006655">
    <property type="entry name" value="Mopterin_OxRdtase_prok_CS"/>
</dbReference>
<keyword evidence="6" id="KW-0408">Iron</keyword>
<dbReference type="GO" id="GO:0009055">
    <property type="term" value="F:electron transfer activity"/>
    <property type="evidence" value="ECO:0007669"/>
    <property type="project" value="TreeGrafter"/>
</dbReference>
<reference evidence="9" key="1">
    <citation type="submission" date="2020-07" db="EMBL/GenBank/DDBJ databases">
        <title>Huge and variable diversity of episymbiotic CPR bacteria and DPANN archaea in groundwater ecosystems.</title>
        <authorList>
            <person name="He C.Y."/>
            <person name="Keren R."/>
            <person name="Whittaker M."/>
            <person name="Farag I.F."/>
            <person name="Doudna J."/>
            <person name="Cate J.H.D."/>
            <person name="Banfield J.F."/>
        </authorList>
    </citation>
    <scope>NUCLEOTIDE SEQUENCE</scope>
    <source>
        <strain evidence="9">NC_groundwater_672_Ag_B-0.1um_62_36</strain>
    </source>
</reference>
<sequence>MKENTQILSTTCANNCGGKCILKVHVRQGVIERIETAEDPKLRACARGRAYRQYVYHPDRLKHPLKRTGKRGEGKFERISWEEALDTVARELLRVKETYGPEAIFSACYSGSLSSLHSAFPYGAQNRLFDLLGGKTFLAGNASAGGGEAAGYYTYGESYQTGNDREDLLSSRLILLWGWDPAVTVLGSSTRWIMTRAREKGIRIVSIDPRYTDSAAAWAQEWIPIIPGTDTAMMVAMAYVILTEGLQDQRFLDTYTLGFDRFADYLLGREDGTPKTPTWAEPITGVKAETIVRLAREYATAKPAALQTGYGPQKTARGDQFMRAGMALAAMTGNIGIPGGSAAGNGAAPNVPLSPAFLDDFKPGSPYVSHMKWADALLEGRAGGYPSDIRLVYISFSNLLVTFQNTAKGARALQKPEFIVVHEQFLTPTARYADILLPVTTCLERADICRAFGRGYALFMHRAIGPLYEARTDLEIFQELAHRLGVGERFNPRSEEEWLDHILKPLKVEDRRRLREEGLYRPPRPEPFVAFREQIEDPVGHPFPTPSGKIEIYSQRLDDFNRPDTIPPIPQYLETWEGRSDPKSQAYPLQLLTGAPKRQTHATLHNLPWLQELEDHAVWINPMDAQKRGLKDGEPVLVYNDRGTIQVRARLTERIMPGVVSLEGCTWYDPDEEGIDRAGSANVLTRDEPSSVPLFLPHGLRSPAIGSGPTNNTNLVEIIGLEERESHR</sequence>
<dbReference type="Gene3D" id="3.30.2070.10">
    <property type="entry name" value="Formate dehydrogenase/DMSO reductase"/>
    <property type="match status" value="1"/>
</dbReference>
<dbReference type="GO" id="GO:0043546">
    <property type="term" value="F:molybdopterin cofactor binding"/>
    <property type="evidence" value="ECO:0007669"/>
    <property type="project" value="InterPro"/>
</dbReference>
<dbReference type="PANTHER" id="PTHR43742:SF10">
    <property type="entry name" value="TRIMETHYLAMINE-N-OXIDE REDUCTASE 2"/>
    <property type="match status" value="1"/>
</dbReference>
<feature type="domain" description="4Fe-4S Mo/W bis-MGD-type" evidence="8">
    <location>
        <begin position="5"/>
        <end position="65"/>
    </location>
</feature>
<dbReference type="Gene3D" id="2.20.25.90">
    <property type="entry name" value="ADC-like domains"/>
    <property type="match status" value="1"/>
</dbReference>
<gene>
    <name evidence="9" type="ORF">HYY20_05100</name>
</gene>
<dbReference type="PROSITE" id="PS00490">
    <property type="entry name" value="MOLYBDOPTERIN_PROK_2"/>
    <property type="match status" value="1"/>
</dbReference>
<dbReference type="GO" id="GO:0009061">
    <property type="term" value="P:anaerobic respiration"/>
    <property type="evidence" value="ECO:0007669"/>
    <property type="project" value="TreeGrafter"/>
</dbReference>
<evidence type="ECO:0000259" key="8">
    <source>
        <dbReference type="PROSITE" id="PS51669"/>
    </source>
</evidence>
<dbReference type="SUPFAM" id="SSF50692">
    <property type="entry name" value="ADC-like"/>
    <property type="match status" value="1"/>
</dbReference>
<evidence type="ECO:0000256" key="5">
    <source>
        <dbReference type="ARBA" id="ARBA00023002"/>
    </source>
</evidence>
<evidence type="ECO:0000256" key="3">
    <source>
        <dbReference type="ARBA" id="ARBA00022505"/>
    </source>
</evidence>
<dbReference type="Gene3D" id="3.40.228.10">
    <property type="entry name" value="Dimethylsulfoxide Reductase, domain 2"/>
    <property type="match status" value="1"/>
</dbReference>
<dbReference type="SUPFAM" id="SSF53706">
    <property type="entry name" value="Formate dehydrogenase/DMSO reductase, domains 1-3"/>
    <property type="match status" value="1"/>
</dbReference>
<dbReference type="Pfam" id="PF01568">
    <property type="entry name" value="Molydop_binding"/>
    <property type="match status" value="1"/>
</dbReference>
<dbReference type="InterPro" id="IPR006656">
    <property type="entry name" value="Mopterin_OxRdtase"/>
</dbReference>
<keyword evidence="7" id="KW-0411">Iron-sulfur</keyword>
<keyword evidence="4" id="KW-0479">Metal-binding</keyword>
<evidence type="ECO:0000256" key="7">
    <source>
        <dbReference type="ARBA" id="ARBA00023014"/>
    </source>
</evidence>
<comment type="similarity">
    <text evidence="2">Belongs to the prokaryotic molybdopterin-containing oxidoreductase family.</text>
</comment>
<evidence type="ECO:0000313" key="10">
    <source>
        <dbReference type="Proteomes" id="UP000769766"/>
    </source>
</evidence>
<dbReference type="Pfam" id="PF00384">
    <property type="entry name" value="Molybdopterin"/>
    <property type="match status" value="1"/>
</dbReference>
<dbReference type="PROSITE" id="PS51669">
    <property type="entry name" value="4FE4S_MOW_BIS_MGD"/>
    <property type="match status" value="1"/>
</dbReference>
<comment type="cofactor">
    <cofactor evidence="1">
        <name>Mo-bis(molybdopterin guanine dinucleotide)</name>
        <dbReference type="ChEBI" id="CHEBI:60539"/>
    </cofactor>
</comment>
<dbReference type="Gene3D" id="3.40.50.740">
    <property type="match status" value="1"/>
</dbReference>
<organism evidence="9 10">
    <name type="scientific">Tectimicrobiota bacterium</name>
    <dbReference type="NCBI Taxonomy" id="2528274"/>
    <lineage>
        <taxon>Bacteria</taxon>
        <taxon>Pseudomonadati</taxon>
        <taxon>Nitrospinota/Tectimicrobiota group</taxon>
        <taxon>Candidatus Tectimicrobiota</taxon>
    </lineage>
</organism>
<dbReference type="SMART" id="SM00926">
    <property type="entry name" value="Molybdop_Fe4S4"/>
    <property type="match status" value="1"/>
</dbReference>
<dbReference type="InterPro" id="IPR006657">
    <property type="entry name" value="MoPterin_dinucl-bd_dom"/>
</dbReference>
<dbReference type="InterPro" id="IPR050612">
    <property type="entry name" value="Prok_Mopterin_Oxidored"/>
</dbReference>
<dbReference type="GO" id="GO:0030288">
    <property type="term" value="C:outer membrane-bounded periplasmic space"/>
    <property type="evidence" value="ECO:0007669"/>
    <property type="project" value="TreeGrafter"/>
</dbReference>
<dbReference type="Proteomes" id="UP000769766">
    <property type="component" value="Unassembled WGS sequence"/>
</dbReference>
<dbReference type="AlphaFoldDB" id="A0A932FV20"/>
<name>A0A932FV20_UNCTE</name>
<protein>
    <submittedName>
        <fullName evidence="9">Molybdopterin-dependent oxidoreductase</fullName>
    </submittedName>
</protein>
<keyword evidence="5" id="KW-0560">Oxidoreductase</keyword>
<dbReference type="Gene3D" id="2.40.40.20">
    <property type="match status" value="1"/>
</dbReference>
<dbReference type="EMBL" id="JACPRF010000158">
    <property type="protein sequence ID" value="MBI2876240.1"/>
    <property type="molecule type" value="Genomic_DNA"/>
</dbReference>
<evidence type="ECO:0000256" key="2">
    <source>
        <dbReference type="ARBA" id="ARBA00010312"/>
    </source>
</evidence>
<keyword evidence="3" id="KW-0500">Molybdenum</keyword>
<dbReference type="InterPro" id="IPR009010">
    <property type="entry name" value="Asp_de-COase-like_dom_sf"/>
</dbReference>
<dbReference type="InterPro" id="IPR006963">
    <property type="entry name" value="Mopterin_OxRdtase_4Fe-4S_dom"/>
</dbReference>
<dbReference type="PANTHER" id="PTHR43742">
    <property type="entry name" value="TRIMETHYLAMINE-N-OXIDE REDUCTASE"/>
    <property type="match status" value="1"/>
</dbReference>
<accession>A0A932FV20</accession>
<dbReference type="GO" id="GO:0030151">
    <property type="term" value="F:molybdenum ion binding"/>
    <property type="evidence" value="ECO:0007669"/>
    <property type="project" value="TreeGrafter"/>
</dbReference>
<dbReference type="GO" id="GO:0016491">
    <property type="term" value="F:oxidoreductase activity"/>
    <property type="evidence" value="ECO:0007669"/>
    <property type="project" value="UniProtKB-KW"/>
</dbReference>
<proteinExistence type="inferred from homology"/>
<dbReference type="GO" id="GO:0051536">
    <property type="term" value="F:iron-sulfur cluster binding"/>
    <property type="evidence" value="ECO:0007669"/>
    <property type="project" value="UniProtKB-KW"/>
</dbReference>
<evidence type="ECO:0000313" key="9">
    <source>
        <dbReference type="EMBL" id="MBI2876240.1"/>
    </source>
</evidence>
<evidence type="ECO:0000256" key="1">
    <source>
        <dbReference type="ARBA" id="ARBA00001942"/>
    </source>
</evidence>
<dbReference type="Pfam" id="PF04879">
    <property type="entry name" value="Molybdop_Fe4S4"/>
    <property type="match status" value="1"/>
</dbReference>
<evidence type="ECO:0000256" key="6">
    <source>
        <dbReference type="ARBA" id="ARBA00023004"/>
    </source>
</evidence>
<comment type="caution">
    <text evidence="9">The sequence shown here is derived from an EMBL/GenBank/DDBJ whole genome shotgun (WGS) entry which is preliminary data.</text>
</comment>